<dbReference type="AlphaFoldDB" id="A0A0J1CHR5"/>
<dbReference type="Proteomes" id="UP000035963">
    <property type="component" value="Unassembled WGS sequence"/>
</dbReference>
<gene>
    <name evidence="1" type="ORF">EOS_42700</name>
</gene>
<reference evidence="1 2" key="1">
    <citation type="journal article" date="2015" name="Genome Announc.">
        <title>Draft Genome Sequence of Burkholderia sp. Strain PML1(12), an Ectomycorrhizosphere-Inhabiting Bacterium with Effective Mineral-Weathering Ability.</title>
        <authorList>
            <person name="Uroz S."/>
            <person name="Oger P."/>
        </authorList>
    </citation>
    <scope>NUCLEOTIDE SEQUENCE [LARGE SCALE GENOMIC DNA]</scope>
    <source>
        <strain evidence="2">PML1(12)</strain>
    </source>
</reference>
<proteinExistence type="predicted"/>
<protein>
    <submittedName>
        <fullName evidence="1">Uncharacterized protein</fullName>
    </submittedName>
</protein>
<accession>A0A0J1CHR5</accession>
<comment type="caution">
    <text evidence="1">The sequence shown here is derived from an EMBL/GenBank/DDBJ whole genome shotgun (WGS) entry which is preliminary data.</text>
</comment>
<name>A0A0J1CHR5_9BURK</name>
<evidence type="ECO:0000313" key="2">
    <source>
        <dbReference type="Proteomes" id="UP000035963"/>
    </source>
</evidence>
<sequence>MRQGFIVISAGGKRVEGQIKLVFPAKFEAGFRHGVIANLRARMPFRQVSGVGSNLIGDKPLLNIFFIGQTQMLFWRYVTEHRAAKPANHRRTNPRREVVIARRNIGS</sequence>
<evidence type="ECO:0000313" key="1">
    <source>
        <dbReference type="EMBL" id="KLU20197.1"/>
    </source>
</evidence>
<keyword evidence="2" id="KW-1185">Reference proteome</keyword>
<organism evidence="1 2">
    <name type="scientific">Caballeronia mineralivorans PML1(12)</name>
    <dbReference type="NCBI Taxonomy" id="908627"/>
    <lineage>
        <taxon>Bacteria</taxon>
        <taxon>Pseudomonadati</taxon>
        <taxon>Pseudomonadota</taxon>
        <taxon>Betaproteobacteria</taxon>
        <taxon>Burkholderiales</taxon>
        <taxon>Burkholderiaceae</taxon>
        <taxon>Caballeronia</taxon>
    </lineage>
</organism>
<dbReference type="EMBL" id="AEJF01000291">
    <property type="protein sequence ID" value="KLU20197.1"/>
    <property type="molecule type" value="Genomic_DNA"/>
</dbReference>